<sequence length="262" mass="28188">MKLDDAYANVPYIPGGTEYPARWSAQAEAFRDALVAEGRAELGLSYGPTVRQAFDLFHPEGAAKGLCVFVHGGYWIKFDRSLWSHLAAGACERGWAVAMPSYDLCPDVRIAEITTQIAQAVSAAAARVDGPIALVGHSAGGHLVARMAMPGILPADVAARLQHVMPISPVSDLRPLLETAMNADFRLDMAAAEAESPALMPAPSVPVTIWVGGDERPVFLDQARWLAEAWDVAHHVAEHRHHFDIIEALGDPESAMLDQLLG</sequence>
<dbReference type="GO" id="GO:0016787">
    <property type="term" value="F:hydrolase activity"/>
    <property type="evidence" value="ECO:0007669"/>
    <property type="project" value="UniProtKB-KW"/>
</dbReference>
<feature type="domain" description="Alpha/beta hydrolase fold-3" evidence="2">
    <location>
        <begin position="68"/>
        <end position="178"/>
    </location>
</feature>
<dbReference type="InterPro" id="IPR029058">
    <property type="entry name" value="AB_hydrolase_fold"/>
</dbReference>
<evidence type="ECO:0000313" key="4">
    <source>
        <dbReference type="Proteomes" id="UP000198599"/>
    </source>
</evidence>
<dbReference type="PANTHER" id="PTHR48081">
    <property type="entry name" value="AB HYDROLASE SUPERFAMILY PROTEIN C4A8.06C"/>
    <property type="match status" value="1"/>
</dbReference>
<dbReference type="RefSeq" id="WP_092835416.1">
    <property type="nucleotide sequence ID" value="NZ_FOVP01000004.1"/>
</dbReference>
<proteinExistence type="predicted"/>
<protein>
    <submittedName>
        <fullName evidence="3">Acetyl esterase/lipase</fullName>
    </submittedName>
</protein>
<dbReference type="Proteomes" id="UP000198599">
    <property type="component" value="Unassembled WGS sequence"/>
</dbReference>
<keyword evidence="4" id="KW-1185">Reference proteome</keyword>
<dbReference type="EMBL" id="FOVP01000004">
    <property type="protein sequence ID" value="SFN54502.1"/>
    <property type="molecule type" value="Genomic_DNA"/>
</dbReference>
<evidence type="ECO:0000256" key="1">
    <source>
        <dbReference type="ARBA" id="ARBA00022801"/>
    </source>
</evidence>
<dbReference type="AlphaFoldDB" id="A0A1I4ZWA5"/>
<evidence type="ECO:0000259" key="2">
    <source>
        <dbReference type="Pfam" id="PF07859"/>
    </source>
</evidence>
<dbReference type="Pfam" id="PF07859">
    <property type="entry name" value="Abhydrolase_3"/>
    <property type="match status" value="1"/>
</dbReference>
<keyword evidence="1" id="KW-0378">Hydrolase</keyword>
<reference evidence="4" key="1">
    <citation type="submission" date="2016-10" db="EMBL/GenBank/DDBJ databases">
        <authorList>
            <person name="Varghese N."/>
            <person name="Submissions S."/>
        </authorList>
    </citation>
    <scope>NUCLEOTIDE SEQUENCE [LARGE SCALE GENOMIC DNA]</scope>
    <source>
        <strain evidence="4">DSM 28463</strain>
    </source>
</reference>
<evidence type="ECO:0000313" key="3">
    <source>
        <dbReference type="EMBL" id="SFN54502.1"/>
    </source>
</evidence>
<name>A0A1I4ZWA5_9RHOB</name>
<dbReference type="InterPro" id="IPR050300">
    <property type="entry name" value="GDXG_lipolytic_enzyme"/>
</dbReference>
<dbReference type="Gene3D" id="3.40.50.1820">
    <property type="entry name" value="alpha/beta hydrolase"/>
    <property type="match status" value="1"/>
</dbReference>
<dbReference type="STRING" id="1005928.SAMN04487859_104170"/>
<gene>
    <name evidence="3" type="ORF">SAMN04487859_104170</name>
</gene>
<accession>A0A1I4ZWA5</accession>
<dbReference type="InterPro" id="IPR013094">
    <property type="entry name" value="AB_hydrolase_3"/>
</dbReference>
<dbReference type="PANTHER" id="PTHR48081:SF33">
    <property type="entry name" value="KYNURENINE FORMAMIDASE"/>
    <property type="match status" value="1"/>
</dbReference>
<dbReference type="OrthoDB" id="9771666at2"/>
<organism evidence="3 4">
    <name type="scientific">Roseovarius lutimaris</name>
    <dbReference type="NCBI Taxonomy" id="1005928"/>
    <lineage>
        <taxon>Bacteria</taxon>
        <taxon>Pseudomonadati</taxon>
        <taxon>Pseudomonadota</taxon>
        <taxon>Alphaproteobacteria</taxon>
        <taxon>Rhodobacterales</taxon>
        <taxon>Roseobacteraceae</taxon>
        <taxon>Roseovarius</taxon>
    </lineage>
</organism>
<dbReference type="SUPFAM" id="SSF53474">
    <property type="entry name" value="alpha/beta-Hydrolases"/>
    <property type="match status" value="1"/>
</dbReference>